<sequence length="73" mass="8161">MADPVPHHLVAEREFADERFWSAAARLAGRLGHRDHSLQLVGEVERLAHYALRCVSCDRPIATFEVQVVASPV</sequence>
<dbReference type="Proteomes" id="UP000182486">
    <property type="component" value="Unassembled WGS sequence"/>
</dbReference>
<name>A0A1K0FNZ5_9ACTN</name>
<proteinExistence type="predicted"/>
<organism evidence="1 2">
    <name type="scientific">Couchioplanes caeruleus subsp. caeruleus</name>
    <dbReference type="NCBI Taxonomy" id="56427"/>
    <lineage>
        <taxon>Bacteria</taxon>
        <taxon>Bacillati</taxon>
        <taxon>Actinomycetota</taxon>
        <taxon>Actinomycetes</taxon>
        <taxon>Micromonosporales</taxon>
        <taxon>Micromonosporaceae</taxon>
        <taxon>Couchioplanes</taxon>
    </lineage>
</organism>
<accession>A0A1K0FNZ5</accession>
<dbReference type="RefSeq" id="WP_071804547.1">
    <property type="nucleotide sequence ID" value="NZ_MEIA01000096.1"/>
</dbReference>
<dbReference type="EMBL" id="MEIA01000096">
    <property type="protein sequence ID" value="OJF14513.1"/>
    <property type="molecule type" value="Genomic_DNA"/>
</dbReference>
<gene>
    <name evidence="1" type="ORF">BG844_09265</name>
</gene>
<evidence type="ECO:0000313" key="2">
    <source>
        <dbReference type="Proteomes" id="UP000182486"/>
    </source>
</evidence>
<keyword evidence="2" id="KW-1185">Reference proteome</keyword>
<comment type="caution">
    <text evidence="1">The sequence shown here is derived from an EMBL/GenBank/DDBJ whole genome shotgun (WGS) entry which is preliminary data.</text>
</comment>
<reference evidence="1 2" key="1">
    <citation type="submission" date="2016-09" db="EMBL/GenBank/DDBJ databases">
        <title>Couchioplanes caeruleus draft genome sequence.</title>
        <authorList>
            <person name="Sheehan J."/>
            <person name="Caffrey P."/>
        </authorList>
    </citation>
    <scope>NUCLEOTIDE SEQUENCE [LARGE SCALE GENOMIC DNA]</scope>
    <source>
        <strain evidence="1 2">DSM 43634</strain>
    </source>
</reference>
<evidence type="ECO:0000313" key="1">
    <source>
        <dbReference type="EMBL" id="OJF14513.1"/>
    </source>
</evidence>
<dbReference type="AlphaFoldDB" id="A0A1K0FNZ5"/>
<protein>
    <submittedName>
        <fullName evidence="1">Uncharacterized protein</fullName>
    </submittedName>
</protein>